<comment type="caution">
    <text evidence="4">The sequence shown here is derived from an EMBL/GenBank/DDBJ whole genome shotgun (WGS) entry which is preliminary data.</text>
</comment>
<feature type="domain" description="Carbohydrate kinase PfkB" evidence="3">
    <location>
        <begin position="6"/>
        <end position="302"/>
    </location>
</feature>
<dbReference type="PANTHER" id="PTHR10584">
    <property type="entry name" value="SUGAR KINASE"/>
    <property type="match status" value="1"/>
</dbReference>
<dbReference type="InterPro" id="IPR011611">
    <property type="entry name" value="PfkB_dom"/>
</dbReference>
<protein>
    <recommendedName>
        <fullName evidence="3">Carbohydrate kinase PfkB domain-containing protein</fullName>
    </recommendedName>
</protein>
<keyword evidence="1" id="KW-0808">Transferase</keyword>
<dbReference type="PANTHER" id="PTHR10584:SF166">
    <property type="entry name" value="RIBOKINASE"/>
    <property type="match status" value="1"/>
</dbReference>
<keyword evidence="2" id="KW-0418">Kinase</keyword>
<dbReference type="InterPro" id="IPR002139">
    <property type="entry name" value="Ribo/fructo_kinase"/>
</dbReference>
<gene>
    <name evidence="4" type="ORF">E6L38_00670</name>
</gene>
<dbReference type="RefSeq" id="WP_136500031.1">
    <property type="nucleotide sequence ID" value="NZ_SSWL01000001.1"/>
</dbReference>
<evidence type="ECO:0000256" key="1">
    <source>
        <dbReference type="ARBA" id="ARBA00022679"/>
    </source>
</evidence>
<sequence>MGRGAVISLGQVIIDLTMSVGRIPQPGEDVFADKVGICVGASYNTLHAVRQMGVAACHAGVLGIGPWADMIREVFKNEGIRHIGSDDVDRDSGFCVALTDAAAERTFISTRGAEAYGDENTFHNIDPSDGDVVHISGYTFAHHTGEGLRAFIRRTSVGRNFTALFDPSPVVAHINDETFDEVVRYRPIWSCNEREATIVAKRLGLPGDRFTFRALIEQMARLLDSTLIVRVGRGGAWLALPDMDAELIPGYPVHAIDTNGAGDCHAGVLCAELSCGIVLHEAVRTANAAASIAVTRRGPATCPTRKEVREMLSS</sequence>
<evidence type="ECO:0000259" key="3">
    <source>
        <dbReference type="Pfam" id="PF00294"/>
    </source>
</evidence>
<dbReference type="InterPro" id="IPR029056">
    <property type="entry name" value="Ribokinase-like"/>
</dbReference>
<evidence type="ECO:0000313" key="5">
    <source>
        <dbReference type="Proteomes" id="UP000306697"/>
    </source>
</evidence>
<dbReference type="GO" id="GO:0005829">
    <property type="term" value="C:cytosol"/>
    <property type="evidence" value="ECO:0007669"/>
    <property type="project" value="TreeGrafter"/>
</dbReference>
<dbReference type="Proteomes" id="UP000306697">
    <property type="component" value="Unassembled WGS sequence"/>
</dbReference>
<evidence type="ECO:0000256" key="2">
    <source>
        <dbReference type="ARBA" id="ARBA00022777"/>
    </source>
</evidence>
<dbReference type="AlphaFoldDB" id="A0A4S5BED2"/>
<dbReference type="GO" id="GO:0016301">
    <property type="term" value="F:kinase activity"/>
    <property type="evidence" value="ECO:0007669"/>
    <property type="project" value="UniProtKB-KW"/>
</dbReference>
<dbReference type="SUPFAM" id="SSF53613">
    <property type="entry name" value="Ribokinase-like"/>
    <property type="match status" value="1"/>
</dbReference>
<accession>A0A4S5BED2</accession>
<evidence type="ECO:0000313" key="4">
    <source>
        <dbReference type="EMBL" id="THJ30597.1"/>
    </source>
</evidence>
<dbReference type="Pfam" id="PF00294">
    <property type="entry name" value="PfkB"/>
    <property type="match status" value="1"/>
</dbReference>
<dbReference type="EMBL" id="SSWL01000001">
    <property type="protein sequence ID" value="THJ30597.1"/>
    <property type="molecule type" value="Genomic_DNA"/>
</dbReference>
<organism evidence="4 5">
    <name type="scientific">Bifidobacterium longum subsp. infantis</name>
    <dbReference type="NCBI Taxonomy" id="1682"/>
    <lineage>
        <taxon>Bacteria</taxon>
        <taxon>Bacillati</taxon>
        <taxon>Actinomycetota</taxon>
        <taxon>Actinomycetes</taxon>
        <taxon>Bifidobacteriales</taxon>
        <taxon>Bifidobacteriaceae</taxon>
        <taxon>Bifidobacterium</taxon>
    </lineage>
</organism>
<dbReference type="GO" id="GO:0006796">
    <property type="term" value="P:phosphate-containing compound metabolic process"/>
    <property type="evidence" value="ECO:0007669"/>
    <property type="project" value="UniProtKB-ARBA"/>
</dbReference>
<name>A0A4S5BED2_BIFLI</name>
<proteinExistence type="predicted"/>
<dbReference type="PRINTS" id="PR00990">
    <property type="entry name" value="RIBOKINASE"/>
</dbReference>
<dbReference type="Gene3D" id="3.40.1190.20">
    <property type="match status" value="1"/>
</dbReference>
<reference evidence="4 5" key="1">
    <citation type="submission" date="2019-04" db="EMBL/GenBank/DDBJ databases">
        <title>Genome Announcement To Ensure Probiotic Safety of Bifidobacterium longum subsp infantis UBBI-01.</title>
        <authorList>
            <person name="Sulthana A."/>
            <person name="Lakshmi S.G."/>
            <person name="Madempudi R.S."/>
        </authorList>
    </citation>
    <scope>NUCLEOTIDE SEQUENCE [LARGE SCALE GENOMIC DNA]</scope>
    <source>
        <strain evidence="4 5">UBBI-01</strain>
    </source>
</reference>